<comment type="caution">
    <text evidence="1">The sequence shown here is derived from an EMBL/GenBank/DDBJ whole genome shotgun (WGS) entry which is preliminary data.</text>
</comment>
<sequence>MLIRGVDPRDTSWERDETRYRVSFWDVTAVAADAYEVVDADVDEVLAWATGRAADRGTTYTLWVLVDDFAGEGPGLVRLAGVAGDPFAGA</sequence>
<dbReference type="AlphaFoldDB" id="A0A4R4TIJ3"/>
<reference evidence="1 2" key="1">
    <citation type="submission" date="2019-03" db="EMBL/GenBank/DDBJ databases">
        <title>Draft genome sequences of novel Actinobacteria.</title>
        <authorList>
            <person name="Sahin N."/>
            <person name="Ay H."/>
            <person name="Saygin H."/>
        </authorList>
    </citation>
    <scope>NUCLEOTIDE SEQUENCE [LARGE SCALE GENOMIC DNA]</scope>
    <source>
        <strain evidence="1 2">DSM 41900</strain>
    </source>
</reference>
<name>A0A4R4TIJ3_9ACTN</name>
<gene>
    <name evidence="1" type="ORF">E1283_10380</name>
</gene>
<accession>A0A4R4TIJ3</accession>
<proteinExistence type="predicted"/>
<evidence type="ECO:0000313" key="1">
    <source>
        <dbReference type="EMBL" id="TDC76206.1"/>
    </source>
</evidence>
<organism evidence="1 2">
    <name type="scientific">Streptomyces hainanensis</name>
    <dbReference type="NCBI Taxonomy" id="402648"/>
    <lineage>
        <taxon>Bacteria</taxon>
        <taxon>Bacillati</taxon>
        <taxon>Actinomycetota</taxon>
        <taxon>Actinomycetes</taxon>
        <taxon>Kitasatosporales</taxon>
        <taxon>Streptomycetaceae</taxon>
        <taxon>Streptomyces</taxon>
    </lineage>
</organism>
<protein>
    <submittedName>
        <fullName evidence="1">Uncharacterized protein</fullName>
    </submittedName>
</protein>
<dbReference type="Proteomes" id="UP000295345">
    <property type="component" value="Unassembled WGS sequence"/>
</dbReference>
<dbReference type="OrthoDB" id="5121906at2"/>
<keyword evidence="2" id="KW-1185">Reference proteome</keyword>
<dbReference type="RefSeq" id="WP_132817659.1">
    <property type="nucleotide sequence ID" value="NZ_SMKI01000082.1"/>
</dbReference>
<dbReference type="EMBL" id="SMKI01000082">
    <property type="protein sequence ID" value="TDC76206.1"/>
    <property type="molecule type" value="Genomic_DNA"/>
</dbReference>
<evidence type="ECO:0000313" key="2">
    <source>
        <dbReference type="Proteomes" id="UP000295345"/>
    </source>
</evidence>